<sequence length="87" mass="10118">MTSSNFSLISRQELMDLCWNQGLSDVQIAQMYNVTVNQVHEKRRRMNLIHGQVTAEQLQRIVSMTERIKGLPLEAITEIEAIVNRYQ</sequence>
<dbReference type="OrthoDB" id="2377051at2"/>
<comment type="caution">
    <text evidence="1">The sequence shown here is derived from an EMBL/GenBank/DDBJ whole genome shotgun (WGS) entry which is preliminary data.</text>
</comment>
<dbReference type="PATRIC" id="fig|471514.4.peg.3404"/>
<organism evidence="1 2">
    <name type="scientific">Alicyclobacillus ferrooxydans</name>
    <dbReference type="NCBI Taxonomy" id="471514"/>
    <lineage>
        <taxon>Bacteria</taxon>
        <taxon>Bacillati</taxon>
        <taxon>Bacillota</taxon>
        <taxon>Bacilli</taxon>
        <taxon>Bacillales</taxon>
        <taxon>Alicyclobacillaceae</taxon>
        <taxon>Alicyclobacillus</taxon>
    </lineage>
</organism>
<proteinExistence type="predicted"/>
<protein>
    <submittedName>
        <fullName evidence="1">Uncharacterized protein</fullName>
    </submittedName>
</protein>
<keyword evidence="2" id="KW-1185">Reference proteome</keyword>
<evidence type="ECO:0000313" key="2">
    <source>
        <dbReference type="Proteomes" id="UP000050482"/>
    </source>
</evidence>
<dbReference type="RefSeq" id="WP_054968860.1">
    <property type="nucleotide sequence ID" value="NZ_LJCO01000041.1"/>
</dbReference>
<evidence type="ECO:0000313" key="1">
    <source>
        <dbReference type="EMBL" id="KPV44050.1"/>
    </source>
</evidence>
<dbReference type="Proteomes" id="UP000050482">
    <property type="component" value="Unassembled WGS sequence"/>
</dbReference>
<gene>
    <name evidence="1" type="ORF">AN477_09090</name>
</gene>
<reference evidence="1 2" key="1">
    <citation type="submission" date="2015-09" db="EMBL/GenBank/DDBJ databases">
        <title>Draft genome sequence of Alicyclobacillus ferrooxydans DSM 22381.</title>
        <authorList>
            <person name="Hemp J."/>
        </authorList>
    </citation>
    <scope>NUCLEOTIDE SEQUENCE [LARGE SCALE GENOMIC DNA]</scope>
    <source>
        <strain evidence="1 2">TC-34</strain>
    </source>
</reference>
<accession>A0A0P9CM53</accession>
<name>A0A0P9CM53_9BACL</name>
<dbReference type="EMBL" id="LJCO01000041">
    <property type="protein sequence ID" value="KPV44050.1"/>
    <property type="molecule type" value="Genomic_DNA"/>
</dbReference>
<dbReference type="AlphaFoldDB" id="A0A0P9CM53"/>